<keyword evidence="1" id="KW-0472">Membrane</keyword>
<reference evidence="2 3" key="2">
    <citation type="submission" date="2008-04" db="EMBL/GenBank/DDBJ databases">
        <authorList>
            <person name="Fulton L."/>
            <person name="Clifton S."/>
            <person name="Fulton B."/>
            <person name="Xu J."/>
            <person name="Minx P."/>
            <person name="Pepin K.H."/>
            <person name="Johnson M."/>
            <person name="Thiruvilangam P."/>
            <person name="Bhonagiri V."/>
            <person name="Nash W.E."/>
            <person name="Mardis E.R."/>
            <person name="Wilson R.K."/>
        </authorList>
    </citation>
    <scope>NUCLEOTIDE SEQUENCE [LARGE SCALE GENOMIC DNA]</scope>
    <source>
        <strain evidence="2 3">DSM 17136</strain>
    </source>
</reference>
<evidence type="ECO:0000313" key="3">
    <source>
        <dbReference type="Proteomes" id="UP000003146"/>
    </source>
</evidence>
<dbReference type="AlphaFoldDB" id="B3JGS2"/>
<dbReference type="EMBL" id="ABIY02000069">
    <property type="protein sequence ID" value="EDV01854.1"/>
    <property type="molecule type" value="Genomic_DNA"/>
</dbReference>
<gene>
    <name evidence="2" type="ORF">BACCOP_01078</name>
</gene>
<reference evidence="2 3" key="1">
    <citation type="submission" date="2008-04" db="EMBL/GenBank/DDBJ databases">
        <title>Draft genome sequence of Bacteroides coprocola (DSM 17136).</title>
        <authorList>
            <person name="Sudarsanam P."/>
            <person name="Ley R."/>
            <person name="Guruge J."/>
            <person name="Turnbaugh P.J."/>
            <person name="Mahowald M."/>
            <person name="Liep D."/>
            <person name="Gordon J."/>
        </authorList>
    </citation>
    <scope>NUCLEOTIDE SEQUENCE [LARGE SCALE GENOMIC DNA]</scope>
    <source>
        <strain evidence="2 3">DSM 17136</strain>
    </source>
</reference>
<protein>
    <submittedName>
        <fullName evidence="2">Uncharacterized protein</fullName>
    </submittedName>
</protein>
<organism evidence="2 3">
    <name type="scientific">Phocaeicola coprocola DSM 17136</name>
    <dbReference type="NCBI Taxonomy" id="470145"/>
    <lineage>
        <taxon>Bacteria</taxon>
        <taxon>Pseudomonadati</taxon>
        <taxon>Bacteroidota</taxon>
        <taxon>Bacteroidia</taxon>
        <taxon>Bacteroidales</taxon>
        <taxon>Bacteroidaceae</taxon>
        <taxon>Phocaeicola</taxon>
    </lineage>
</organism>
<proteinExistence type="predicted"/>
<name>B3JGS2_9BACT</name>
<accession>B3JGS2</accession>
<feature type="transmembrane region" description="Helical" evidence="1">
    <location>
        <begin position="40"/>
        <end position="61"/>
    </location>
</feature>
<feature type="transmembrane region" description="Helical" evidence="1">
    <location>
        <begin position="6"/>
        <end position="28"/>
    </location>
</feature>
<dbReference type="Proteomes" id="UP000003146">
    <property type="component" value="Unassembled WGS sequence"/>
</dbReference>
<keyword evidence="1" id="KW-0812">Transmembrane</keyword>
<evidence type="ECO:0000256" key="1">
    <source>
        <dbReference type="SAM" id="Phobius"/>
    </source>
</evidence>
<keyword evidence="1" id="KW-1133">Transmembrane helix</keyword>
<comment type="caution">
    <text evidence="2">The sequence shown here is derived from an EMBL/GenBank/DDBJ whole genome shotgun (WGS) entry which is preliminary data.</text>
</comment>
<dbReference type="HOGENOM" id="CLU_2749258_0_0_10"/>
<sequence length="70" mass="8348">MILNKIYMPIEKHTINIIFFPILYFFFLNKNSESKIAMSIIVIAHTIIYLVYIEFVNYAVITNEMRTADR</sequence>
<evidence type="ECO:0000313" key="2">
    <source>
        <dbReference type="EMBL" id="EDV01854.1"/>
    </source>
</evidence>
<dbReference type="STRING" id="470145.BACCOP_01078"/>